<proteinExistence type="predicted"/>
<gene>
    <name evidence="2" type="ORF">DJ535_02145</name>
</gene>
<name>A0ABY2Q0M0_9ENTR</name>
<dbReference type="Proteomes" id="UP000306790">
    <property type="component" value="Unassembled WGS sequence"/>
</dbReference>
<accession>A0ABY2Q0M0</accession>
<evidence type="ECO:0008006" key="4">
    <source>
        <dbReference type="Google" id="ProtNLM"/>
    </source>
</evidence>
<keyword evidence="3" id="KW-1185">Reference proteome</keyword>
<feature type="region of interest" description="Disordered" evidence="1">
    <location>
        <begin position="56"/>
        <end position="83"/>
    </location>
</feature>
<evidence type="ECO:0000313" key="2">
    <source>
        <dbReference type="EMBL" id="THE42897.1"/>
    </source>
</evidence>
<dbReference type="EMBL" id="QFVP01000001">
    <property type="protein sequence ID" value="THE42897.1"/>
    <property type="molecule type" value="Genomic_DNA"/>
</dbReference>
<feature type="compositionally biased region" description="Basic and acidic residues" evidence="1">
    <location>
        <begin position="59"/>
        <end position="83"/>
    </location>
</feature>
<comment type="caution">
    <text evidence="2">The sequence shown here is derived from an EMBL/GenBank/DDBJ whole genome shotgun (WGS) entry which is preliminary data.</text>
</comment>
<evidence type="ECO:0000313" key="3">
    <source>
        <dbReference type="Proteomes" id="UP000306790"/>
    </source>
</evidence>
<reference evidence="2 3" key="1">
    <citation type="submission" date="2018-05" db="EMBL/GenBank/DDBJ databases">
        <title>Isolation and genomic analyses of lactose-positive bacteria from faecal samples of preterm neonates.</title>
        <authorList>
            <person name="Chen Y."/>
            <person name="Brook T.C."/>
            <person name="O'Neill I."/>
            <person name="Soe C.Z."/>
            <person name="Hall L.J."/>
            <person name="Hoyles L."/>
        </authorList>
    </citation>
    <scope>NUCLEOTIDE SEQUENCE [LARGE SCALE GENOMIC DNA]</scope>
    <source>
        <strain evidence="2 3">P080C CL</strain>
    </source>
</reference>
<evidence type="ECO:0000256" key="1">
    <source>
        <dbReference type="SAM" id="MobiDB-lite"/>
    </source>
</evidence>
<sequence length="83" mass="9627">MYAAFYEVVRLACCVFIYWHKQYKKRPARSHRATTQHFGSVSRMFVAKAQGTGSNFTEMKSDGLKRRMSGVKREECETGRLTL</sequence>
<protein>
    <recommendedName>
        <fullName evidence="4">Secreted protein</fullName>
    </recommendedName>
</protein>
<organism evidence="2 3">
    <name type="scientific">Citrobacter murliniae</name>
    <dbReference type="NCBI Taxonomy" id="67829"/>
    <lineage>
        <taxon>Bacteria</taxon>
        <taxon>Pseudomonadati</taxon>
        <taxon>Pseudomonadota</taxon>
        <taxon>Gammaproteobacteria</taxon>
        <taxon>Enterobacterales</taxon>
        <taxon>Enterobacteriaceae</taxon>
        <taxon>Citrobacter</taxon>
        <taxon>Citrobacter freundii complex</taxon>
    </lineage>
</organism>